<keyword evidence="1" id="KW-0805">Transcription regulation</keyword>
<sequence>MNNDEIKKLEIFQFLEEASLHYLTAHSVLKEHKKGDVICRKDGHASAVYFIKQGVISEYVMDGNGFNINVKMSGTGECFGELGVLIGNGYYTTAIAATDVELFMFPGAVFEEVVWSNQKMVKHILARLILKLQKSAQKSISYTLFNSEGRLAYVLSTMSNEDLHKKEIGITQEELGFKCGIARQTVSVTLSKWKKQGIISLTRGKIRVLKPDLLTEVVMNCAKEH</sequence>
<proteinExistence type="predicted"/>
<dbReference type="InterPro" id="IPR036388">
    <property type="entry name" value="WH-like_DNA-bd_sf"/>
</dbReference>
<organism evidence="6 7">
    <name type="scientific">Anoxynatronum sibiricum</name>
    <dbReference type="NCBI Taxonomy" id="210623"/>
    <lineage>
        <taxon>Bacteria</taxon>
        <taxon>Bacillati</taxon>
        <taxon>Bacillota</taxon>
        <taxon>Clostridia</taxon>
        <taxon>Eubacteriales</taxon>
        <taxon>Clostridiaceae</taxon>
        <taxon>Anoxynatronum</taxon>
    </lineage>
</organism>
<feature type="domain" description="HTH crp-type" evidence="5">
    <location>
        <begin position="145"/>
        <end position="212"/>
    </location>
</feature>
<dbReference type="Pfam" id="PF00027">
    <property type="entry name" value="cNMP_binding"/>
    <property type="match status" value="1"/>
</dbReference>
<dbReference type="PANTHER" id="PTHR24567:SF26">
    <property type="entry name" value="REGULATORY PROTEIN YEIL"/>
    <property type="match status" value="1"/>
</dbReference>
<evidence type="ECO:0000313" key="7">
    <source>
        <dbReference type="Proteomes" id="UP001407405"/>
    </source>
</evidence>
<dbReference type="InterPro" id="IPR000595">
    <property type="entry name" value="cNMP-bd_dom"/>
</dbReference>
<dbReference type="Gene3D" id="1.10.10.10">
    <property type="entry name" value="Winged helix-like DNA-binding domain superfamily/Winged helix DNA-binding domain"/>
    <property type="match status" value="1"/>
</dbReference>
<evidence type="ECO:0000256" key="1">
    <source>
        <dbReference type="ARBA" id="ARBA00023015"/>
    </source>
</evidence>
<dbReference type="InterPro" id="IPR014710">
    <property type="entry name" value="RmlC-like_jellyroll"/>
</dbReference>
<dbReference type="EMBL" id="JBCITM010000008">
    <property type="protein sequence ID" value="MEN1760596.1"/>
    <property type="molecule type" value="Genomic_DNA"/>
</dbReference>
<reference evidence="6 7" key="1">
    <citation type="submission" date="2024-04" db="EMBL/GenBank/DDBJ databases">
        <title>Genome sequencing and metabolic network reconstruction of aminoacids and betaine degradation by Anoxynatronum sibiricum.</title>
        <authorList>
            <person name="Detkova E.N."/>
            <person name="Boltjanskaja Y.V."/>
            <person name="Mardanov A.V."/>
            <person name="Kevbrin V."/>
        </authorList>
    </citation>
    <scope>NUCLEOTIDE SEQUENCE [LARGE SCALE GENOMIC DNA]</scope>
    <source>
        <strain evidence="6 7">Z-7981</strain>
    </source>
</reference>
<dbReference type="Gene3D" id="2.60.120.10">
    <property type="entry name" value="Jelly Rolls"/>
    <property type="match status" value="1"/>
</dbReference>
<dbReference type="PROSITE" id="PS50042">
    <property type="entry name" value="CNMP_BINDING_3"/>
    <property type="match status" value="1"/>
</dbReference>
<dbReference type="InterPro" id="IPR036390">
    <property type="entry name" value="WH_DNA-bd_sf"/>
</dbReference>
<keyword evidence="7" id="KW-1185">Reference proteome</keyword>
<dbReference type="SUPFAM" id="SSF46785">
    <property type="entry name" value="Winged helix' DNA-binding domain"/>
    <property type="match status" value="1"/>
</dbReference>
<dbReference type="RefSeq" id="WP_343185923.1">
    <property type="nucleotide sequence ID" value="NZ_JBCITM010000008.1"/>
</dbReference>
<evidence type="ECO:0000256" key="2">
    <source>
        <dbReference type="ARBA" id="ARBA00023125"/>
    </source>
</evidence>
<evidence type="ECO:0000259" key="4">
    <source>
        <dbReference type="PROSITE" id="PS50042"/>
    </source>
</evidence>
<gene>
    <name evidence="6" type="ORF">AAIG11_08935</name>
</gene>
<dbReference type="SMART" id="SM00100">
    <property type="entry name" value="cNMP"/>
    <property type="match status" value="1"/>
</dbReference>
<evidence type="ECO:0000256" key="3">
    <source>
        <dbReference type="ARBA" id="ARBA00023163"/>
    </source>
</evidence>
<protein>
    <submittedName>
        <fullName evidence="6">Crp/Fnr family transcriptional regulator</fullName>
    </submittedName>
</protein>
<dbReference type="Pfam" id="PF13545">
    <property type="entry name" value="HTH_Crp_2"/>
    <property type="match status" value="1"/>
</dbReference>
<evidence type="ECO:0000313" key="6">
    <source>
        <dbReference type="EMBL" id="MEN1760596.1"/>
    </source>
</evidence>
<dbReference type="SMART" id="SM00419">
    <property type="entry name" value="HTH_CRP"/>
    <property type="match status" value="1"/>
</dbReference>
<dbReference type="InterPro" id="IPR050397">
    <property type="entry name" value="Env_Response_Regulators"/>
</dbReference>
<accession>A0ABU9VTW0</accession>
<name>A0ABU9VTW0_9CLOT</name>
<comment type="caution">
    <text evidence="6">The sequence shown here is derived from an EMBL/GenBank/DDBJ whole genome shotgun (WGS) entry which is preliminary data.</text>
</comment>
<dbReference type="Proteomes" id="UP001407405">
    <property type="component" value="Unassembled WGS sequence"/>
</dbReference>
<evidence type="ECO:0000259" key="5">
    <source>
        <dbReference type="PROSITE" id="PS51063"/>
    </source>
</evidence>
<dbReference type="CDD" id="cd00038">
    <property type="entry name" value="CAP_ED"/>
    <property type="match status" value="1"/>
</dbReference>
<dbReference type="SUPFAM" id="SSF51206">
    <property type="entry name" value="cAMP-binding domain-like"/>
    <property type="match status" value="1"/>
</dbReference>
<dbReference type="InterPro" id="IPR012318">
    <property type="entry name" value="HTH_CRP"/>
</dbReference>
<keyword evidence="2" id="KW-0238">DNA-binding</keyword>
<dbReference type="InterPro" id="IPR018490">
    <property type="entry name" value="cNMP-bd_dom_sf"/>
</dbReference>
<keyword evidence="3" id="KW-0804">Transcription</keyword>
<dbReference type="PROSITE" id="PS51063">
    <property type="entry name" value="HTH_CRP_2"/>
    <property type="match status" value="1"/>
</dbReference>
<dbReference type="PANTHER" id="PTHR24567">
    <property type="entry name" value="CRP FAMILY TRANSCRIPTIONAL REGULATORY PROTEIN"/>
    <property type="match status" value="1"/>
</dbReference>
<feature type="domain" description="Cyclic nucleotide-binding" evidence="4">
    <location>
        <begin position="11"/>
        <end position="131"/>
    </location>
</feature>